<dbReference type="InterPro" id="IPR001466">
    <property type="entry name" value="Beta-lactam-related"/>
</dbReference>
<dbReference type="Proteomes" id="UP000244060">
    <property type="component" value="Unassembled WGS sequence"/>
</dbReference>
<feature type="domain" description="Beta-lactamase-related" evidence="1">
    <location>
        <begin position="46"/>
        <end position="318"/>
    </location>
</feature>
<comment type="caution">
    <text evidence="2">The sequence shown here is derived from an EMBL/GenBank/DDBJ whole genome shotgun (WGS) entry which is preliminary data.</text>
</comment>
<evidence type="ECO:0000313" key="3">
    <source>
        <dbReference type="Proteomes" id="UP000244060"/>
    </source>
</evidence>
<accession>A0A2T5KC58</accession>
<dbReference type="RefSeq" id="WP_101341338.1">
    <property type="nucleotide sequence ID" value="NZ_CP090021.1"/>
</dbReference>
<name>A0A2T5KC58_9RHOB</name>
<gene>
    <name evidence="2" type="ORF">C8J28_103117</name>
</gene>
<dbReference type="PANTHER" id="PTHR43283:SF7">
    <property type="entry name" value="BETA-LACTAMASE-RELATED DOMAIN-CONTAINING PROTEIN"/>
    <property type="match status" value="1"/>
</dbReference>
<reference evidence="2 3" key="1">
    <citation type="submission" date="2018-04" db="EMBL/GenBank/DDBJ databases">
        <title>Genomic Encyclopedia of Type Strains, Phase III (KMG-III): the genomes of soil and plant-associated and newly described type strains.</title>
        <authorList>
            <person name="Whitman W."/>
        </authorList>
    </citation>
    <scope>NUCLEOTIDE SEQUENCE [LARGE SCALE GENOMIC DNA]</scope>
    <source>
        <strain evidence="2 3">KA25</strain>
    </source>
</reference>
<dbReference type="InterPro" id="IPR050789">
    <property type="entry name" value="Diverse_Enzym_Activities"/>
</dbReference>
<dbReference type="PROSITE" id="PS51318">
    <property type="entry name" value="TAT"/>
    <property type="match status" value="1"/>
</dbReference>
<dbReference type="OrthoDB" id="9814204at2"/>
<dbReference type="AlphaFoldDB" id="A0A2T5KC58"/>
<organism evidence="2 3">
    <name type="scientific">Cereibacter azotoformans</name>
    <dbReference type="NCBI Taxonomy" id="43057"/>
    <lineage>
        <taxon>Bacteria</taxon>
        <taxon>Pseudomonadati</taxon>
        <taxon>Pseudomonadota</taxon>
        <taxon>Alphaproteobacteria</taxon>
        <taxon>Rhodobacterales</taxon>
        <taxon>Paracoccaceae</taxon>
        <taxon>Cereibacter</taxon>
    </lineage>
</organism>
<proteinExistence type="predicted"/>
<sequence length="337" mass="35867">MTLSRRLFLAAGASLALPTSIRAQAPRRPRLSRTLAAASRHDQLRALVIAQGGETLLAEAVRGPAPDRAVNVKSVSKTIVAAVLGAALDRGVVPGIGTTIGEVAPRLIPPGADPRVRDLALEDLVTMRAGLERTSGGNYGAWVSSRNWVSYALSRPMVADPGGRMLYSTGSFHVLGAVLAEASGQSLLAMTREWLGRPLGVDIPAWTRDPQGYYLGGNEMALSPLALLRFGEMVRRGGRHDGAQVLSEDWVRRSLQARTRSPFSGLGYGYGWFIGRAGNERIALARGYGGQLVCLLPDLEATMVVTSDATQPARSGGYFGDLMRLIGEVAVPELRSA</sequence>
<evidence type="ECO:0000259" key="1">
    <source>
        <dbReference type="Pfam" id="PF00144"/>
    </source>
</evidence>
<protein>
    <submittedName>
        <fullName evidence="2">CubicO group peptidase (Beta-lactamase class C family)</fullName>
    </submittedName>
</protein>
<dbReference type="InterPro" id="IPR006311">
    <property type="entry name" value="TAT_signal"/>
</dbReference>
<dbReference type="InterPro" id="IPR012338">
    <property type="entry name" value="Beta-lactam/transpept-like"/>
</dbReference>
<keyword evidence="3" id="KW-1185">Reference proteome</keyword>
<dbReference type="Pfam" id="PF00144">
    <property type="entry name" value="Beta-lactamase"/>
    <property type="match status" value="1"/>
</dbReference>
<dbReference type="PANTHER" id="PTHR43283">
    <property type="entry name" value="BETA-LACTAMASE-RELATED"/>
    <property type="match status" value="1"/>
</dbReference>
<evidence type="ECO:0000313" key="2">
    <source>
        <dbReference type="EMBL" id="PTR19991.1"/>
    </source>
</evidence>
<dbReference type="SUPFAM" id="SSF56601">
    <property type="entry name" value="beta-lactamase/transpeptidase-like"/>
    <property type="match status" value="1"/>
</dbReference>
<dbReference type="EMBL" id="QAOT01000003">
    <property type="protein sequence ID" value="PTR19991.1"/>
    <property type="molecule type" value="Genomic_DNA"/>
</dbReference>
<dbReference type="Gene3D" id="3.40.710.10">
    <property type="entry name" value="DD-peptidase/beta-lactamase superfamily"/>
    <property type="match status" value="1"/>
</dbReference>